<evidence type="ECO:0000256" key="9">
    <source>
        <dbReference type="ARBA" id="ARBA00023134"/>
    </source>
</evidence>
<feature type="binding site" evidence="10">
    <location>
        <position position="283"/>
    </location>
    <ligand>
        <name>Zn(2+)</name>
        <dbReference type="ChEBI" id="CHEBI:29105"/>
    </ligand>
</feature>
<feature type="binding site" evidence="10">
    <location>
        <position position="281"/>
    </location>
    <ligand>
        <name>Zn(2+)</name>
        <dbReference type="ChEBI" id="CHEBI:29105"/>
    </ligand>
</feature>
<comment type="subunit">
    <text evidence="10">Monomer. Associates with 30S ribosomal subunit, binds 16S rRNA.</text>
</comment>
<dbReference type="InterPro" id="IPR027417">
    <property type="entry name" value="P-loop_NTPase"/>
</dbReference>
<feature type="domain" description="EngC GTPase" evidence="11">
    <location>
        <begin position="105"/>
        <end position="251"/>
    </location>
</feature>
<dbReference type="GO" id="GO:0042274">
    <property type="term" value="P:ribosomal small subunit biogenesis"/>
    <property type="evidence" value="ECO:0007669"/>
    <property type="project" value="UniProtKB-UniRule"/>
</dbReference>
<dbReference type="GO" id="GO:0003924">
    <property type="term" value="F:GTPase activity"/>
    <property type="evidence" value="ECO:0007669"/>
    <property type="project" value="UniProtKB-UniRule"/>
</dbReference>
<evidence type="ECO:0000259" key="12">
    <source>
        <dbReference type="PROSITE" id="PS51721"/>
    </source>
</evidence>
<proteinExistence type="inferred from homology"/>
<dbReference type="InterPro" id="IPR030378">
    <property type="entry name" value="G_CP_dom"/>
</dbReference>
<accession>A0A1D2KSK8</accession>
<dbReference type="GO" id="GO:0019843">
    <property type="term" value="F:rRNA binding"/>
    <property type="evidence" value="ECO:0007669"/>
    <property type="project" value="UniProtKB-KW"/>
</dbReference>
<evidence type="ECO:0000256" key="7">
    <source>
        <dbReference type="ARBA" id="ARBA00022833"/>
    </source>
</evidence>
<keyword evidence="5 10" id="KW-0547">Nucleotide-binding</keyword>
<keyword evidence="8 10" id="KW-0694">RNA-binding</keyword>
<dbReference type="SUPFAM" id="SSF52540">
    <property type="entry name" value="P-loop containing nucleoside triphosphate hydrolases"/>
    <property type="match status" value="1"/>
</dbReference>
<sequence length="341" mass="38566">MYTLEQLGWHTFFEDTLTEQERSRLARITVTGQNTYQALTLEGKINLKLTGSFSRTITTKFELPAVGDWVVTDETKQVIHRRLPRQTNFVRNIPGEKDERQVVAANIEEVWLVMSLNKDFNLKRLNRYVTTAWDSGAIPVIVLTKSDLVTDLEDYLAQVESEHMGIEIIACSALNGAGFDRLNKRLVEHRTIALVGSSGAGKSTLLNYLAGEEIQTTSGIRDDDSRGRHTTTSRFLLPVGDAWIIDTPGMRELQLWADSESLDTTFTDIKELTANCRFNNCTHNNEPGCAVTAALADGTLSTQRWAEYTKLQKELAYLERKANPVSQRQYMKAIIKKYKKK</sequence>
<keyword evidence="9 10" id="KW-0342">GTP-binding</keyword>
<feature type="domain" description="CP-type G" evidence="12">
    <location>
        <begin position="96"/>
        <end position="253"/>
    </location>
</feature>
<evidence type="ECO:0000256" key="5">
    <source>
        <dbReference type="ARBA" id="ARBA00022741"/>
    </source>
</evidence>
<dbReference type="Gene3D" id="3.40.50.300">
    <property type="entry name" value="P-loop containing nucleotide triphosphate hydrolases"/>
    <property type="match status" value="1"/>
</dbReference>
<dbReference type="InterPro" id="IPR010914">
    <property type="entry name" value="RsgA_GTPase_dom"/>
</dbReference>
<dbReference type="NCBIfam" id="TIGR00157">
    <property type="entry name" value="ribosome small subunit-dependent GTPase A"/>
    <property type="match status" value="1"/>
</dbReference>
<dbReference type="Proteomes" id="UP000243591">
    <property type="component" value="Chromosome"/>
</dbReference>
<evidence type="ECO:0000256" key="2">
    <source>
        <dbReference type="ARBA" id="ARBA00022517"/>
    </source>
</evidence>
<evidence type="ECO:0000313" key="13">
    <source>
        <dbReference type="EMBL" id="ATF24930.1"/>
    </source>
</evidence>
<gene>
    <name evidence="10 13" type="primary">rsgA</name>
    <name evidence="13" type="ORF">CNY62_00265</name>
</gene>
<dbReference type="RefSeq" id="WP_069125458.1">
    <property type="nucleotide sequence ID" value="NZ_CP023483.1"/>
</dbReference>
<dbReference type="GO" id="GO:0005525">
    <property type="term" value="F:GTP binding"/>
    <property type="evidence" value="ECO:0007669"/>
    <property type="project" value="UniProtKB-UniRule"/>
</dbReference>
<evidence type="ECO:0000256" key="3">
    <source>
        <dbReference type="ARBA" id="ARBA00022723"/>
    </source>
</evidence>
<feature type="binding site" evidence="10">
    <location>
        <begin position="196"/>
        <end position="204"/>
    </location>
    <ligand>
        <name>GTP</name>
        <dbReference type="ChEBI" id="CHEBI:37565"/>
    </ligand>
</feature>
<dbReference type="PROSITE" id="PS51721">
    <property type="entry name" value="G_CP"/>
    <property type="match status" value="1"/>
</dbReference>
<keyword evidence="4 10" id="KW-0699">rRNA-binding</keyword>
<dbReference type="EC" id="3.6.1.-" evidence="10"/>
<protein>
    <recommendedName>
        <fullName evidence="10">Small ribosomal subunit biogenesis GTPase RsgA</fullName>
        <ecNumber evidence="10">3.6.1.-</ecNumber>
    </recommendedName>
</protein>
<feature type="binding site" evidence="10">
    <location>
        <position position="276"/>
    </location>
    <ligand>
        <name>Zn(2+)</name>
        <dbReference type="ChEBI" id="CHEBI:29105"/>
    </ligand>
</feature>
<evidence type="ECO:0000259" key="11">
    <source>
        <dbReference type="PROSITE" id="PS50936"/>
    </source>
</evidence>
<keyword evidence="2 10" id="KW-0690">Ribosome biogenesis</keyword>
<dbReference type="KEGG" id="bths:CNY62_00265"/>
<evidence type="ECO:0000256" key="1">
    <source>
        <dbReference type="ARBA" id="ARBA00022490"/>
    </source>
</evidence>
<name>A0A1D2KSK8_BROTH</name>
<comment type="cofactor">
    <cofactor evidence="10">
        <name>Zn(2+)</name>
        <dbReference type="ChEBI" id="CHEBI:29105"/>
    </cofactor>
    <text evidence="10">Binds 1 zinc ion per subunit.</text>
</comment>
<evidence type="ECO:0000256" key="6">
    <source>
        <dbReference type="ARBA" id="ARBA00022801"/>
    </source>
</evidence>
<reference evidence="13 14" key="1">
    <citation type="submission" date="2017-09" db="EMBL/GenBank/DDBJ databases">
        <title>Complete Genome Sequences of Two Strains of the Meat Spoilage Bacterium Brochothrix thermosphacta Isolated from Ground Chicken.</title>
        <authorList>
            <person name="Paoli G.C."/>
            <person name="Wijey C."/>
            <person name="Chen C.-Y."/>
            <person name="Nguyen L."/>
            <person name="Yan X."/>
            <person name="Irwin P.L."/>
        </authorList>
    </citation>
    <scope>NUCLEOTIDE SEQUENCE [LARGE SCALE GENOMIC DNA]</scope>
    <source>
        <strain evidence="13 14">BI</strain>
    </source>
</reference>
<organism evidence="13 14">
    <name type="scientific">Brochothrix thermosphacta</name>
    <name type="common">Microbacterium thermosphactum</name>
    <dbReference type="NCBI Taxonomy" id="2756"/>
    <lineage>
        <taxon>Bacteria</taxon>
        <taxon>Bacillati</taxon>
        <taxon>Bacillota</taxon>
        <taxon>Bacilli</taxon>
        <taxon>Bacillales</taxon>
        <taxon>Listeriaceae</taxon>
        <taxon>Brochothrix</taxon>
    </lineage>
</organism>
<dbReference type="AlphaFoldDB" id="A0A1D2KSK8"/>
<comment type="subcellular location">
    <subcellularLocation>
        <location evidence="10">Cytoplasm</location>
    </subcellularLocation>
</comment>
<feature type="binding site" evidence="10">
    <location>
        <position position="289"/>
    </location>
    <ligand>
        <name>Zn(2+)</name>
        <dbReference type="ChEBI" id="CHEBI:29105"/>
    </ligand>
</feature>
<feature type="binding site" evidence="10">
    <location>
        <begin position="144"/>
        <end position="147"/>
    </location>
    <ligand>
        <name>GTP</name>
        <dbReference type="ChEBI" id="CHEBI:37565"/>
    </ligand>
</feature>
<keyword evidence="3 10" id="KW-0479">Metal-binding</keyword>
<dbReference type="Pfam" id="PF03193">
    <property type="entry name" value="RsgA_GTPase"/>
    <property type="match status" value="1"/>
</dbReference>
<keyword evidence="14" id="KW-1185">Reference proteome</keyword>
<keyword evidence="6 10" id="KW-0378">Hydrolase</keyword>
<dbReference type="PANTHER" id="PTHR32120">
    <property type="entry name" value="SMALL RIBOSOMAL SUBUNIT BIOGENESIS GTPASE RSGA"/>
    <property type="match status" value="1"/>
</dbReference>
<dbReference type="STRING" id="2756.BFR44_03075"/>
<comment type="function">
    <text evidence="10">One of several proteins that assist in the late maturation steps of the functional core of the 30S ribosomal subunit. Helps release RbfA from mature subunits. May play a role in the assembly of ribosomal proteins into the subunit. Circularly permuted GTPase that catalyzes slow GTP hydrolysis, GTPase activity is stimulated by the 30S ribosomal subunit.</text>
</comment>
<dbReference type="HAMAP" id="MF_01820">
    <property type="entry name" value="GTPase_RsgA"/>
    <property type="match status" value="1"/>
</dbReference>
<comment type="similarity">
    <text evidence="10">Belongs to the TRAFAC class YlqF/YawG GTPase family. RsgA subfamily.</text>
</comment>
<dbReference type="Gene3D" id="1.10.40.50">
    <property type="entry name" value="Probable gtpase engc, domain 3"/>
    <property type="match status" value="1"/>
</dbReference>
<dbReference type="InterPro" id="IPR004881">
    <property type="entry name" value="Ribosome_biogen_GTPase_RsgA"/>
</dbReference>
<dbReference type="GO" id="GO:0005737">
    <property type="term" value="C:cytoplasm"/>
    <property type="evidence" value="ECO:0007669"/>
    <property type="project" value="UniProtKB-SubCell"/>
</dbReference>
<evidence type="ECO:0000313" key="14">
    <source>
        <dbReference type="Proteomes" id="UP000243591"/>
    </source>
</evidence>
<dbReference type="PROSITE" id="PS50936">
    <property type="entry name" value="ENGC_GTPASE"/>
    <property type="match status" value="1"/>
</dbReference>
<dbReference type="OrthoDB" id="9809485at2"/>
<keyword evidence="7 10" id="KW-0862">Zinc</keyword>
<dbReference type="GO" id="GO:0046872">
    <property type="term" value="F:metal ion binding"/>
    <property type="evidence" value="ECO:0007669"/>
    <property type="project" value="UniProtKB-KW"/>
</dbReference>
<evidence type="ECO:0000256" key="4">
    <source>
        <dbReference type="ARBA" id="ARBA00022730"/>
    </source>
</evidence>
<evidence type="ECO:0000256" key="10">
    <source>
        <dbReference type="HAMAP-Rule" id="MF_01820"/>
    </source>
</evidence>
<dbReference type="PANTHER" id="PTHR32120:SF10">
    <property type="entry name" value="SMALL RIBOSOMAL SUBUNIT BIOGENESIS GTPASE RSGA"/>
    <property type="match status" value="1"/>
</dbReference>
<dbReference type="CDD" id="cd01854">
    <property type="entry name" value="YjeQ_EngC"/>
    <property type="match status" value="1"/>
</dbReference>
<dbReference type="EMBL" id="CP023483">
    <property type="protein sequence ID" value="ATF24930.1"/>
    <property type="molecule type" value="Genomic_DNA"/>
</dbReference>
<keyword evidence="1 10" id="KW-0963">Cytoplasm</keyword>
<evidence type="ECO:0000256" key="8">
    <source>
        <dbReference type="ARBA" id="ARBA00022884"/>
    </source>
</evidence>